<evidence type="ECO:0000313" key="3">
    <source>
        <dbReference type="Proteomes" id="UP000026961"/>
    </source>
</evidence>
<dbReference type="HOGENOM" id="CLU_2561961_0_0_1"/>
<reference evidence="2" key="1">
    <citation type="submission" date="2015-04" db="UniProtKB">
        <authorList>
            <consortium name="EnsemblPlants"/>
        </authorList>
    </citation>
    <scope>IDENTIFICATION</scope>
</reference>
<proteinExistence type="predicted"/>
<dbReference type="AlphaFoldDB" id="A0A0E0AZZ0"/>
<dbReference type="Gramene" id="OGLUM09G02250.1">
    <property type="protein sequence ID" value="OGLUM09G02250.1"/>
    <property type="gene ID" value="OGLUM09G02250"/>
</dbReference>
<evidence type="ECO:0000313" key="2">
    <source>
        <dbReference type="EnsemblPlants" id="OGLUM09G02250.1"/>
    </source>
</evidence>
<accession>A0A0E0AZZ0</accession>
<protein>
    <submittedName>
        <fullName evidence="2">Uncharacterized protein</fullName>
    </submittedName>
</protein>
<sequence length="86" mass="9321">MEGFRGHNGEDDFGPIVNASSQRQGTKGGEEDRDVVPTAWWRRSGVGVEIDRAVMIPTVAVVEKEHVGNPPDHREAFGAKLAALVL</sequence>
<dbReference type="EnsemblPlants" id="OGLUM09G02250.1">
    <property type="protein sequence ID" value="OGLUM09G02250.1"/>
    <property type="gene ID" value="OGLUM09G02250"/>
</dbReference>
<feature type="compositionally biased region" description="Basic and acidic residues" evidence="1">
    <location>
        <begin position="1"/>
        <end position="10"/>
    </location>
</feature>
<name>A0A0E0AZZ0_9ORYZ</name>
<reference evidence="2" key="2">
    <citation type="submission" date="2018-05" db="EMBL/GenBank/DDBJ databases">
        <title>OgluRS3 (Oryza glumaepatula Reference Sequence Version 3).</title>
        <authorList>
            <person name="Zhang J."/>
            <person name="Kudrna D."/>
            <person name="Lee S."/>
            <person name="Talag J."/>
            <person name="Welchert J."/>
            <person name="Wing R.A."/>
        </authorList>
    </citation>
    <scope>NUCLEOTIDE SEQUENCE [LARGE SCALE GENOMIC DNA]</scope>
</reference>
<feature type="region of interest" description="Disordered" evidence="1">
    <location>
        <begin position="1"/>
        <end position="36"/>
    </location>
</feature>
<dbReference type="Proteomes" id="UP000026961">
    <property type="component" value="Chromosome 9"/>
</dbReference>
<organism evidence="2">
    <name type="scientific">Oryza glumipatula</name>
    <dbReference type="NCBI Taxonomy" id="40148"/>
    <lineage>
        <taxon>Eukaryota</taxon>
        <taxon>Viridiplantae</taxon>
        <taxon>Streptophyta</taxon>
        <taxon>Embryophyta</taxon>
        <taxon>Tracheophyta</taxon>
        <taxon>Spermatophyta</taxon>
        <taxon>Magnoliopsida</taxon>
        <taxon>Liliopsida</taxon>
        <taxon>Poales</taxon>
        <taxon>Poaceae</taxon>
        <taxon>BOP clade</taxon>
        <taxon>Oryzoideae</taxon>
        <taxon>Oryzeae</taxon>
        <taxon>Oryzinae</taxon>
        <taxon>Oryza</taxon>
    </lineage>
</organism>
<keyword evidence="3" id="KW-1185">Reference proteome</keyword>
<evidence type="ECO:0000256" key="1">
    <source>
        <dbReference type="SAM" id="MobiDB-lite"/>
    </source>
</evidence>